<organism evidence="5 6">
    <name type="scientific">Nesterenkonia cremea</name>
    <dbReference type="NCBI Taxonomy" id="1882340"/>
    <lineage>
        <taxon>Bacteria</taxon>
        <taxon>Bacillati</taxon>
        <taxon>Actinomycetota</taxon>
        <taxon>Actinomycetes</taxon>
        <taxon>Micrococcales</taxon>
        <taxon>Micrococcaceae</taxon>
        <taxon>Nesterenkonia</taxon>
    </lineage>
</organism>
<dbReference type="InterPro" id="IPR050109">
    <property type="entry name" value="HTH-type_TetR-like_transc_reg"/>
</dbReference>
<gene>
    <name evidence="5" type="ORF">GCM10011401_26270</name>
</gene>
<dbReference type="PANTHER" id="PTHR30055">
    <property type="entry name" value="HTH-TYPE TRANSCRIPTIONAL REGULATOR RUTR"/>
    <property type="match status" value="1"/>
</dbReference>
<dbReference type="PANTHER" id="PTHR30055:SF146">
    <property type="entry name" value="HTH-TYPE TRANSCRIPTIONAL DUAL REGULATOR CECR"/>
    <property type="match status" value="1"/>
</dbReference>
<evidence type="ECO:0000313" key="5">
    <source>
        <dbReference type="EMBL" id="GGE77728.1"/>
    </source>
</evidence>
<evidence type="ECO:0000313" key="6">
    <source>
        <dbReference type="Proteomes" id="UP000633136"/>
    </source>
</evidence>
<sequence length="247" mass="27348">MVYRYGATRTGRDRFRVDSAHRENGTSGASGQETQESARQRIICAAIDLYGEHGFDGVTVKTIAQRAGASAPLVIHHFGSKAGLRTACDRYVAEQFSRVKTESVRRGSMPRNVAHEAVMANRHLVKYLMRAFVAGGPEVDLLFDQLVEDSLVYTAEAEEIGLVYPSRNPRHRAVVLLLQSFGGLVLHRHMERHLGMSLVQEDPDPEGLDAYMATLMELYTRPLFNAEAYSELLGAEQAEQAPESSAL</sequence>
<dbReference type="RefSeq" id="WP_188686618.1">
    <property type="nucleotide sequence ID" value="NZ_BMIS01000016.1"/>
</dbReference>
<name>A0A917ERV7_9MICC</name>
<evidence type="ECO:0000259" key="4">
    <source>
        <dbReference type="PROSITE" id="PS50977"/>
    </source>
</evidence>
<dbReference type="AlphaFoldDB" id="A0A917ERV7"/>
<dbReference type="EMBL" id="BMIS01000016">
    <property type="protein sequence ID" value="GGE77728.1"/>
    <property type="molecule type" value="Genomic_DNA"/>
</dbReference>
<keyword evidence="1 2" id="KW-0238">DNA-binding</keyword>
<evidence type="ECO:0000256" key="3">
    <source>
        <dbReference type="SAM" id="MobiDB-lite"/>
    </source>
</evidence>
<dbReference type="InterPro" id="IPR041484">
    <property type="entry name" value="TetR_C_25"/>
</dbReference>
<feature type="domain" description="HTH tetR-type" evidence="4">
    <location>
        <begin position="36"/>
        <end position="96"/>
    </location>
</feature>
<proteinExistence type="predicted"/>
<evidence type="ECO:0000256" key="2">
    <source>
        <dbReference type="PROSITE-ProRule" id="PRU00335"/>
    </source>
</evidence>
<dbReference type="PROSITE" id="PS50977">
    <property type="entry name" value="HTH_TETR_2"/>
    <property type="match status" value="1"/>
</dbReference>
<dbReference type="Pfam" id="PF00440">
    <property type="entry name" value="TetR_N"/>
    <property type="match status" value="1"/>
</dbReference>
<reference evidence="5" key="1">
    <citation type="journal article" date="2014" name="Int. J. Syst. Evol. Microbiol.">
        <title>Complete genome sequence of Corynebacterium casei LMG S-19264T (=DSM 44701T), isolated from a smear-ripened cheese.</title>
        <authorList>
            <consortium name="US DOE Joint Genome Institute (JGI-PGF)"/>
            <person name="Walter F."/>
            <person name="Albersmeier A."/>
            <person name="Kalinowski J."/>
            <person name="Ruckert C."/>
        </authorList>
    </citation>
    <scope>NUCLEOTIDE SEQUENCE</scope>
    <source>
        <strain evidence="5">CGMCC 1.15388</strain>
    </source>
</reference>
<evidence type="ECO:0000256" key="1">
    <source>
        <dbReference type="ARBA" id="ARBA00023125"/>
    </source>
</evidence>
<dbReference type="GO" id="GO:0000976">
    <property type="term" value="F:transcription cis-regulatory region binding"/>
    <property type="evidence" value="ECO:0007669"/>
    <property type="project" value="TreeGrafter"/>
</dbReference>
<comment type="caution">
    <text evidence="5">The sequence shown here is derived from an EMBL/GenBank/DDBJ whole genome shotgun (WGS) entry which is preliminary data.</text>
</comment>
<dbReference type="Pfam" id="PF17933">
    <property type="entry name" value="TetR_C_25"/>
    <property type="match status" value="1"/>
</dbReference>
<feature type="region of interest" description="Disordered" evidence="3">
    <location>
        <begin position="14"/>
        <end position="36"/>
    </location>
</feature>
<dbReference type="SUPFAM" id="SSF46689">
    <property type="entry name" value="Homeodomain-like"/>
    <property type="match status" value="1"/>
</dbReference>
<accession>A0A917ERV7</accession>
<dbReference type="InterPro" id="IPR001647">
    <property type="entry name" value="HTH_TetR"/>
</dbReference>
<protein>
    <recommendedName>
        <fullName evidence="4">HTH tetR-type domain-containing protein</fullName>
    </recommendedName>
</protein>
<keyword evidence="6" id="KW-1185">Reference proteome</keyword>
<dbReference type="PRINTS" id="PR00455">
    <property type="entry name" value="HTHTETR"/>
</dbReference>
<feature type="compositionally biased region" description="Polar residues" evidence="3">
    <location>
        <begin position="25"/>
        <end position="36"/>
    </location>
</feature>
<dbReference type="GO" id="GO:0003700">
    <property type="term" value="F:DNA-binding transcription factor activity"/>
    <property type="evidence" value="ECO:0007669"/>
    <property type="project" value="TreeGrafter"/>
</dbReference>
<dbReference type="Gene3D" id="1.10.357.10">
    <property type="entry name" value="Tetracycline Repressor, domain 2"/>
    <property type="match status" value="1"/>
</dbReference>
<dbReference type="InterPro" id="IPR009057">
    <property type="entry name" value="Homeodomain-like_sf"/>
</dbReference>
<dbReference type="Proteomes" id="UP000633136">
    <property type="component" value="Unassembled WGS sequence"/>
</dbReference>
<reference evidence="5" key="2">
    <citation type="submission" date="2020-09" db="EMBL/GenBank/DDBJ databases">
        <authorList>
            <person name="Sun Q."/>
            <person name="Zhou Y."/>
        </authorList>
    </citation>
    <scope>NUCLEOTIDE SEQUENCE</scope>
    <source>
        <strain evidence="5">CGMCC 1.15388</strain>
    </source>
</reference>
<feature type="compositionally biased region" description="Basic and acidic residues" evidence="3">
    <location>
        <begin position="14"/>
        <end position="24"/>
    </location>
</feature>
<feature type="DNA-binding region" description="H-T-H motif" evidence="2">
    <location>
        <begin position="59"/>
        <end position="78"/>
    </location>
</feature>